<dbReference type="InterPro" id="IPR041679">
    <property type="entry name" value="DNA2/NAM7-like_C"/>
</dbReference>
<keyword evidence="9" id="KW-1185">Reference proteome</keyword>
<dbReference type="GO" id="GO:0016787">
    <property type="term" value="F:hydrolase activity"/>
    <property type="evidence" value="ECO:0007669"/>
    <property type="project" value="UniProtKB-KW"/>
</dbReference>
<keyword evidence="3" id="KW-0378">Hydrolase</keyword>
<evidence type="ECO:0000256" key="1">
    <source>
        <dbReference type="ARBA" id="ARBA00007913"/>
    </source>
</evidence>
<dbReference type="AlphaFoldDB" id="A0A401H1V8"/>
<accession>A0A401H1V8</accession>
<dbReference type="RefSeq" id="XP_027619292.1">
    <property type="nucleotide sequence ID" value="XM_027763491.1"/>
</dbReference>
<protein>
    <submittedName>
        <fullName evidence="8">ATP-dependent helicase NAM7</fullName>
    </submittedName>
</protein>
<evidence type="ECO:0000313" key="8">
    <source>
        <dbReference type="EMBL" id="GBE88379.1"/>
    </source>
</evidence>
<dbReference type="GO" id="GO:0043139">
    <property type="term" value="F:5'-3' DNA helicase activity"/>
    <property type="evidence" value="ECO:0007669"/>
    <property type="project" value="TreeGrafter"/>
</dbReference>
<evidence type="ECO:0000259" key="7">
    <source>
        <dbReference type="Pfam" id="PF13087"/>
    </source>
</evidence>
<dbReference type="Gene3D" id="3.40.50.300">
    <property type="entry name" value="P-loop containing nucleotide triphosphate hydrolases"/>
    <property type="match status" value="2"/>
</dbReference>
<feature type="domain" description="DNA2/NAM7 helicase helicase" evidence="6">
    <location>
        <begin position="478"/>
        <end position="560"/>
    </location>
</feature>
<gene>
    <name evidence="8" type="ORF">SCP_1301940</name>
</gene>
<evidence type="ECO:0000256" key="2">
    <source>
        <dbReference type="ARBA" id="ARBA00022741"/>
    </source>
</evidence>
<sequence>MAAPQTRIIDQHVLDEHHPSINVQILLESVLTAELIESLFAGGATTTSDPSNRRVGLAPAYTTSGNLTALAIGTARKILVVQFHAKRRAETNKAGRELLQAAVLCNPDCTVYTFDLAPLAAAMYYDHRLRLVNAVNIGSACAGTGDDSPLAAIQFAVGDKVTVIKENVTGLFNDLVWDQRRTTHLALRAWVAHYVSGISDMEEKFREVKRVNTKDMNDVLLELISRLARGDQEITTREDAMVNHEFTTNRVRQDTSSVNATRFQTRFRKSNDIRATVKDKNGAEYIIPGKVHDVMGRTADIKTAALLDGKSITSMITIDGNRPTYAGRQKAAAILHVLQGEDGLFKNPFLNYMFLPSDSFTWPETFISSPTIPSISFTRPLNPSQQEAVEHMLTMANDHYITVIQGPPGTGKTTVIAAFVCSSVTAGVGGIWLAAQSNVAVKNIAEKLADVGFMDWKLLVSADFELGWHDHLYHKISRNVIRSTEFKSAQKHLQGCSVVLCTLAMLSNPRVKKFLSIVPMTTLVIDEASQITVSDYIPPLSNFPTIRKLCFIGDDKQLPPYGQDENEERKSIFEVPHLRSLALFLDTQYRMPPQIGEFISDAVYDGQLQSNPLHPVPISDKLTACYFIDVDGGRERPMGTSWLNTLERQAVLKIASRLQTENKNYRIITPYDAQRSALEDDMKKAGMPWEDKCFNVDSFQGNEEDYIIISLVRSAQLGFLTDVRRTNVMLSRCKRGMFVCSSWNFVFGIALNSLVGRMASQFGDHAWIGMRHLEEDNYQI</sequence>
<evidence type="ECO:0000313" key="9">
    <source>
        <dbReference type="Proteomes" id="UP000287166"/>
    </source>
</evidence>
<comment type="caution">
    <text evidence="8">The sequence shown here is derived from an EMBL/GenBank/DDBJ whole genome shotgun (WGS) entry which is preliminary data.</text>
</comment>
<evidence type="ECO:0000259" key="6">
    <source>
        <dbReference type="Pfam" id="PF13086"/>
    </source>
</evidence>
<dbReference type="InterPro" id="IPR050534">
    <property type="entry name" value="Coronavir_polyprotein_1ab"/>
</dbReference>
<organism evidence="8 9">
    <name type="scientific">Sparassis crispa</name>
    <dbReference type="NCBI Taxonomy" id="139825"/>
    <lineage>
        <taxon>Eukaryota</taxon>
        <taxon>Fungi</taxon>
        <taxon>Dikarya</taxon>
        <taxon>Basidiomycota</taxon>
        <taxon>Agaricomycotina</taxon>
        <taxon>Agaricomycetes</taxon>
        <taxon>Polyporales</taxon>
        <taxon>Sparassidaceae</taxon>
        <taxon>Sparassis</taxon>
    </lineage>
</organism>
<dbReference type="Proteomes" id="UP000287166">
    <property type="component" value="Unassembled WGS sequence"/>
</dbReference>
<dbReference type="GeneID" id="38785296"/>
<evidence type="ECO:0000256" key="5">
    <source>
        <dbReference type="ARBA" id="ARBA00022840"/>
    </source>
</evidence>
<dbReference type="OrthoDB" id="6513042at2759"/>
<keyword evidence="2" id="KW-0547">Nucleotide-binding</keyword>
<dbReference type="STRING" id="139825.A0A401H1V8"/>
<dbReference type="InterPro" id="IPR047187">
    <property type="entry name" value="SF1_C_Upf1"/>
</dbReference>
<dbReference type="EMBL" id="BFAD01000013">
    <property type="protein sequence ID" value="GBE88379.1"/>
    <property type="molecule type" value="Genomic_DNA"/>
</dbReference>
<proteinExistence type="inferred from homology"/>
<evidence type="ECO:0000256" key="3">
    <source>
        <dbReference type="ARBA" id="ARBA00022801"/>
    </source>
</evidence>
<dbReference type="Pfam" id="PF13086">
    <property type="entry name" value="AAA_11"/>
    <property type="match status" value="2"/>
</dbReference>
<reference evidence="8 9" key="1">
    <citation type="journal article" date="2018" name="Sci. Rep.">
        <title>Genome sequence of the cauliflower mushroom Sparassis crispa (Hanabiratake) and its association with beneficial usage.</title>
        <authorList>
            <person name="Kiyama R."/>
            <person name="Furutani Y."/>
            <person name="Kawaguchi K."/>
            <person name="Nakanishi T."/>
        </authorList>
    </citation>
    <scope>NUCLEOTIDE SEQUENCE [LARGE SCALE GENOMIC DNA]</scope>
</reference>
<dbReference type="SUPFAM" id="SSF52540">
    <property type="entry name" value="P-loop containing nucleoside triphosphate hydrolases"/>
    <property type="match status" value="1"/>
</dbReference>
<dbReference type="GO" id="GO:0005524">
    <property type="term" value="F:ATP binding"/>
    <property type="evidence" value="ECO:0007669"/>
    <property type="project" value="UniProtKB-KW"/>
</dbReference>
<dbReference type="InParanoid" id="A0A401H1V8"/>
<comment type="similarity">
    <text evidence="1">Belongs to the DNA2/NAM7 helicase family.</text>
</comment>
<dbReference type="InterPro" id="IPR041677">
    <property type="entry name" value="DNA2/NAM7_AAA_11"/>
</dbReference>
<name>A0A401H1V8_9APHY</name>
<feature type="domain" description="DNA2/NAM7 helicase helicase" evidence="6">
    <location>
        <begin position="381"/>
        <end position="450"/>
    </location>
</feature>
<feature type="domain" description="DNA2/NAM7 helicase-like C-terminal" evidence="7">
    <location>
        <begin position="581"/>
        <end position="741"/>
    </location>
</feature>
<dbReference type="InterPro" id="IPR027417">
    <property type="entry name" value="P-loop_NTPase"/>
</dbReference>
<keyword evidence="4 8" id="KW-0347">Helicase</keyword>
<dbReference type="PANTHER" id="PTHR43788:SF8">
    <property type="entry name" value="DNA-BINDING PROTEIN SMUBP-2"/>
    <property type="match status" value="1"/>
</dbReference>
<keyword evidence="5" id="KW-0067">ATP-binding</keyword>
<dbReference type="PANTHER" id="PTHR43788">
    <property type="entry name" value="DNA2/NAM7 HELICASE FAMILY MEMBER"/>
    <property type="match status" value="1"/>
</dbReference>
<dbReference type="Pfam" id="PF13087">
    <property type="entry name" value="AAA_12"/>
    <property type="match status" value="1"/>
</dbReference>
<evidence type="ECO:0000256" key="4">
    <source>
        <dbReference type="ARBA" id="ARBA00022806"/>
    </source>
</evidence>
<dbReference type="CDD" id="cd18808">
    <property type="entry name" value="SF1_C_Upf1"/>
    <property type="match status" value="1"/>
</dbReference>